<evidence type="ECO:0000256" key="1">
    <source>
        <dbReference type="ARBA" id="ARBA00006043"/>
    </source>
</evidence>
<dbReference type="EMBL" id="JAPFFF010000006">
    <property type="protein sequence ID" value="KAK8887771.1"/>
    <property type="molecule type" value="Genomic_DNA"/>
</dbReference>
<dbReference type="Pfam" id="PF03152">
    <property type="entry name" value="UFD1_N1"/>
    <property type="match status" value="1"/>
</dbReference>
<dbReference type="Proteomes" id="UP001470230">
    <property type="component" value="Unassembled WGS sequence"/>
</dbReference>
<dbReference type="InterPro" id="IPR004854">
    <property type="entry name" value="Ufd1-like"/>
</dbReference>
<keyword evidence="2" id="KW-0833">Ubl conjugation pathway</keyword>
<dbReference type="Gene3D" id="3.10.330.10">
    <property type="match status" value="1"/>
</dbReference>
<evidence type="ECO:0000313" key="6">
    <source>
        <dbReference type="Proteomes" id="UP001470230"/>
    </source>
</evidence>
<organism evidence="5 6">
    <name type="scientific">Tritrichomonas musculus</name>
    <dbReference type="NCBI Taxonomy" id="1915356"/>
    <lineage>
        <taxon>Eukaryota</taxon>
        <taxon>Metamonada</taxon>
        <taxon>Parabasalia</taxon>
        <taxon>Tritrichomonadida</taxon>
        <taxon>Tritrichomonadidae</taxon>
        <taxon>Tritrichomonas</taxon>
    </lineage>
</organism>
<dbReference type="Gene3D" id="2.40.40.50">
    <property type="entry name" value="Ubiquitin fusion degradation protein UFD1, N-terminal domain"/>
    <property type="match status" value="1"/>
</dbReference>
<dbReference type="Pfam" id="PF24842">
    <property type="entry name" value="UFD1_N2"/>
    <property type="match status" value="1"/>
</dbReference>
<comment type="similarity">
    <text evidence="1">Belongs to the UFD1 family.</text>
</comment>
<evidence type="ECO:0000259" key="4">
    <source>
        <dbReference type="Pfam" id="PF24842"/>
    </source>
</evidence>
<evidence type="ECO:0000313" key="5">
    <source>
        <dbReference type="EMBL" id="KAK8887771.1"/>
    </source>
</evidence>
<name>A0ABR2K9I6_9EUKA</name>
<accession>A0ABR2K9I6</accession>
<evidence type="ECO:0000256" key="2">
    <source>
        <dbReference type="ARBA" id="ARBA00022786"/>
    </source>
</evidence>
<protein>
    <submittedName>
        <fullName evidence="5">Uncharacterized protein</fullName>
    </submittedName>
</protein>
<gene>
    <name evidence="5" type="ORF">M9Y10_038828</name>
</gene>
<feature type="domain" description="Ubiquitin fusion degradation protein UFD1 N-terminal subdomain 1" evidence="3">
    <location>
        <begin position="6"/>
        <end position="102"/>
    </location>
</feature>
<reference evidence="5 6" key="1">
    <citation type="submission" date="2024-04" db="EMBL/GenBank/DDBJ databases">
        <title>Tritrichomonas musculus Genome.</title>
        <authorList>
            <person name="Alves-Ferreira E."/>
            <person name="Grigg M."/>
            <person name="Lorenzi H."/>
            <person name="Galac M."/>
        </authorList>
    </citation>
    <scope>NUCLEOTIDE SEQUENCE [LARGE SCALE GENOMIC DNA]</scope>
    <source>
        <strain evidence="5 6">EAF2021</strain>
    </source>
</reference>
<dbReference type="PANTHER" id="PTHR12555:SF13">
    <property type="entry name" value="UBIQUITIN RECOGNITION FACTOR IN ER-ASSOCIATED DEGRADATION PROTEIN 1"/>
    <property type="match status" value="1"/>
</dbReference>
<proteinExistence type="inferred from homology"/>
<keyword evidence="6" id="KW-1185">Reference proteome</keyword>
<dbReference type="InterPro" id="IPR055418">
    <property type="entry name" value="UFD1_N2"/>
</dbReference>
<dbReference type="InterPro" id="IPR042299">
    <property type="entry name" value="Ufd1-like_Nn"/>
</dbReference>
<evidence type="ECO:0000259" key="3">
    <source>
        <dbReference type="Pfam" id="PF03152"/>
    </source>
</evidence>
<sequence>MTDFGFSKTYNCFSSENCDSKIETTGRINLPEEDLKSLLISRWEFQDTLIFCIKNNNNGLQIHAGVQNFSMEKDKICIPNWMMEFLGCEENDLVQVTYSKIPKATHVIFQPYSSNFFNLTNYNYLFARELNFFPCVTKRSCIKMLIADTCYKFRIVKTEPEDSVLIDLNDISFEFENPIDSFKHSWNEEDSDSSDDEDIMPDIKIGRTISGKIVRRIEYKKKESTKINYFSGQGHRLSNLDLIRNNDSSSLYIIPKKISIHIPNMELIEKARNMKHPNPFHPGNKLGKLSICFQGEGKHINCNDLPIISKESSINEVLDNIHLHEKHHQGYFNKIYKEEINFLAKNLFQIQPDEIRKLSNLSIFTIESIISNPELQTESESQFLNIIIAIYSGKSKFSYLFEYVDFLKVNGNDINNFLSIFKFEDLNIGIWESIKKRLQRELKLLKMTISYDQLKSEKNFFIKTKILKVFLITSEMNHLEIAIMKLV</sequence>
<dbReference type="InterPro" id="IPR055417">
    <property type="entry name" value="UFD1_N1"/>
</dbReference>
<dbReference type="PANTHER" id="PTHR12555">
    <property type="entry name" value="UBIQUITIN FUSION DEGRADATON PROTEIN 1"/>
    <property type="match status" value="1"/>
</dbReference>
<feature type="domain" description="Ubiquitin fusion degradation protein UFD1 N-terminal subdomain 2" evidence="4">
    <location>
        <begin position="103"/>
        <end position="178"/>
    </location>
</feature>
<comment type="caution">
    <text evidence="5">The sequence shown here is derived from an EMBL/GenBank/DDBJ whole genome shotgun (WGS) entry which is preliminary data.</text>
</comment>